<dbReference type="AlphaFoldDB" id="A0A3B1DQH9"/>
<dbReference type="SUPFAM" id="SSF56281">
    <property type="entry name" value="Metallo-hydrolase/oxidoreductase"/>
    <property type="match status" value="1"/>
</dbReference>
<dbReference type="GO" id="GO:0016787">
    <property type="term" value="F:hydrolase activity"/>
    <property type="evidence" value="ECO:0007669"/>
    <property type="project" value="UniProtKB-KW"/>
</dbReference>
<sequence length="281" mass="31803">MNKGLKLGKFELFRLSGGRFAMDGGAMFGVVPKVLWSKKYPCDEVNLIPLIASPILVKTPEALVLIDTGLGNKLDEKQKKIFRLQEEWDILKDLSSLDIKREDIDLVILTHYDFDHAGGVVMMVGGAGLTLTFPNARHILQKTEWQDVLNPNRRSVNTYWPINYELLKKNGNLELVSGEVEVVDGIKTIHTGGHTRGHQVVSMESDGETALHMGDLLPTHAHFNPLWVTAFDNFPLDAIEIKKELEFRGIKEGSWFTFYHDPFIQACRFDEEGNIVEEWKG</sequence>
<evidence type="ECO:0000256" key="3">
    <source>
        <dbReference type="ARBA" id="ARBA00022801"/>
    </source>
</evidence>
<feature type="domain" description="Metallo-beta-lactamase" evidence="5">
    <location>
        <begin position="51"/>
        <end position="260"/>
    </location>
</feature>
<dbReference type="InterPro" id="IPR001279">
    <property type="entry name" value="Metallo-B-lactamas"/>
</dbReference>
<dbReference type="Gene3D" id="3.60.15.10">
    <property type="entry name" value="Ribonuclease Z/Hydroxyacylglutathione hydrolase-like"/>
    <property type="match status" value="1"/>
</dbReference>
<comment type="similarity">
    <text evidence="1">Belongs to the metallo-beta-lactamase superfamily.</text>
</comment>
<gene>
    <name evidence="6" type="ORF">MNBD_NITROSPIRAE03-1585</name>
</gene>
<protein>
    <submittedName>
        <fullName evidence="6">Metallo-beta-lactamase family protein</fullName>
    </submittedName>
</protein>
<proteinExistence type="inferred from homology"/>
<dbReference type="InterPro" id="IPR036866">
    <property type="entry name" value="RibonucZ/Hydroxyglut_hydro"/>
</dbReference>
<keyword evidence="3" id="KW-0378">Hydrolase</keyword>
<accession>A0A3B1DQH9</accession>
<evidence type="ECO:0000256" key="1">
    <source>
        <dbReference type="ARBA" id="ARBA00007749"/>
    </source>
</evidence>
<evidence type="ECO:0000313" key="6">
    <source>
        <dbReference type="EMBL" id="VAX34005.1"/>
    </source>
</evidence>
<evidence type="ECO:0000259" key="5">
    <source>
        <dbReference type="SMART" id="SM00849"/>
    </source>
</evidence>
<evidence type="ECO:0000256" key="4">
    <source>
        <dbReference type="ARBA" id="ARBA00022833"/>
    </source>
</evidence>
<dbReference type="InterPro" id="IPR051013">
    <property type="entry name" value="MBL_superfamily_lactonases"/>
</dbReference>
<dbReference type="GO" id="GO:0046872">
    <property type="term" value="F:metal ion binding"/>
    <property type="evidence" value="ECO:0007669"/>
    <property type="project" value="UniProtKB-KW"/>
</dbReference>
<keyword evidence="2" id="KW-0479">Metal-binding</keyword>
<organism evidence="6">
    <name type="scientific">hydrothermal vent metagenome</name>
    <dbReference type="NCBI Taxonomy" id="652676"/>
    <lineage>
        <taxon>unclassified sequences</taxon>
        <taxon>metagenomes</taxon>
        <taxon>ecological metagenomes</taxon>
    </lineage>
</organism>
<dbReference type="Pfam" id="PF00753">
    <property type="entry name" value="Lactamase_B"/>
    <property type="match status" value="1"/>
</dbReference>
<keyword evidence="4" id="KW-0862">Zinc</keyword>
<dbReference type="SMART" id="SM00849">
    <property type="entry name" value="Lactamase_B"/>
    <property type="match status" value="1"/>
</dbReference>
<name>A0A3B1DQH9_9ZZZZ</name>
<evidence type="ECO:0000256" key="2">
    <source>
        <dbReference type="ARBA" id="ARBA00022723"/>
    </source>
</evidence>
<dbReference type="PANTHER" id="PTHR42978:SF6">
    <property type="entry name" value="QUORUM-QUENCHING LACTONASE YTNP-RELATED"/>
    <property type="match status" value="1"/>
</dbReference>
<dbReference type="PANTHER" id="PTHR42978">
    <property type="entry name" value="QUORUM-QUENCHING LACTONASE YTNP-RELATED-RELATED"/>
    <property type="match status" value="1"/>
</dbReference>
<dbReference type="EMBL" id="UOGI01000237">
    <property type="protein sequence ID" value="VAX34005.1"/>
    <property type="molecule type" value="Genomic_DNA"/>
</dbReference>
<reference evidence="6" key="1">
    <citation type="submission" date="2018-06" db="EMBL/GenBank/DDBJ databases">
        <authorList>
            <person name="Zhirakovskaya E."/>
        </authorList>
    </citation>
    <scope>NUCLEOTIDE SEQUENCE</scope>
</reference>